<dbReference type="SUPFAM" id="SSF53738">
    <property type="entry name" value="Phosphoglucomutase, first 3 domains"/>
    <property type="match status" value="3"/>
</dbReference>
<evidence type="ECO:0000259" key="11">
    <source>
        <dbReference type="Pfam" id="PF00408"/>
    </source>
</evidence>
<keyword evidence="16" id="KW-1185">Reference proteome</keyword>
<feature type="domain" description="Alpha-D-phosphohexomutase alpha/beta/alpha" evidence="14">
    <location>
        <begin position="289"/>
        <end position="398"/>
    </location>
</feature>
<evidence type="ECO:0000256" key="3">
    <source>
        <dbReference type="ARBA" id="ARBA00004699"/>
    </source>
</evidence>
<keyword evidence="6" id="KW-0597">Phosphoprotein</keyword>
<evidence type="ECO:0000256" key="5">
    <source>
        <dbReference type="ARBA" id="ARBA00012730"/>
    </source>
</evidence>
<dbReference type="InterPro" id="IPR036900">
    <property type="entry name" value="A-D-PHexomutase_C_sf"/>
</dbReference>
<dbReference type="Gene3D" id="3.30.310.50">
    <property type="entry name" value="Alpha-D-phosphohexomutase, C-terminal domain"/>
    <property type="match status" value="1"/>
</dbReference>
<dbReference type="InterPro" id="IPR016066">
    <property type="entry name" value="A-D-PHexomutase_CS"/>
</dbReference>
<dbReference type="SUPFAM" id="SSF55957">
    <property type="entry name" value="Phosphoglucomutase, C-terminal domain"/>
    <property type="match status" value="1"/>
</dbReference>
<keyword evidence="9 15" id="KW-0413">Isomerase</keyword>
<reference evidence="16" key="1">
    <citation type="journal article" date="2019" name="Int. J. Syst. Evol. Microbiol.">
        <title>The Global Catalogue of Microorganisms (GCM) 10K type strain sequencing project: providing services to taxonomists for standard genome sequencing and annotation.</title>
        <authorList>
            <consortium name="The Broad Institute Genomics Platform"/>
            <consortium name="The Broad Institute Genome Sequencing Center for Infectious Disease"/>
            <person name="Wu L."/>
            <person name="Ma J."/>
        </authorList>
    </citation>
    <scope>NUCLEOTIDE SEQUENCE [LARGE SCALE GENOMIC DNA]</scope>
    <source>
        <strain evidence="16">KACC 12507</strain>
    </source>
</reference>
<dbReference type="Proteomes" id="UP001595897">
    <property type="component" value="Unassembled WGS sequence"/>
</dbReference>
<feature type="domain" description="Alpha-D-phosphohexomutase alpha/beta/alpha" evidence="13">
    <location>
        <begin position="180"/>
        <end position="284"/>
    </location>
</feature>
<dbReference type="Pfam" id="PF00408">
    <property type="entry name" value="PGM_PMM_IV"/>
    <property type="match status" value="1"/>
</dbReference>
<feature type="domain" description="Alpha-D-phosphohexomutase C-terminal" evidence="11">
    <location>
        <begin position="404"/>
        <end position="476"/>
    </location>
</feature>
<dbReference type="Gene3D" id="3.40.120.10">
    <property type="entry name" value="Alpha-D-Glucose-1,6-Bisphosphate, subunit A, domain 3"/>
    <property type="match status" value="3"/>
</dbReference>
<dbReference type="Pfam" id="PF02878">
    <property type="entry name" value="PGM_PMM_I"/>
    <property type="match status" value="1"/>
</dbReference>
<dbReference type="GO" id="GO:0004615">
    <property type="term" value="F:phosphomannomutase activity"/>
    <property type="evidence" value="ECO:0007669"/>
    <property type="project" value="UniProtKB-EC"/>
</dbReference>
<evidence type="ECO:0000256" key="1">
    <source>
        <dbReference type="ARBA" id="ARBA00000586"/>
    </source>
</evidence>
<accession>A0ABV9LU22</accession>
<dbReference type="InterPro" id="IPR005844">
    <property type="entry name" value="A-D-PHexomutase_a/b/a-I"/>
</dbReference>
<dbReference type="InterPro" id="IPR005846">
    <property type="entry name" value="A-D-PHexomutase_a/b/a-III"/>
</dbReference>
<proteinExistence type="inferred from homology"/>
<comment type="caution">
    <text evidence="15">The sequence shown here is derived from an EMBL/GenBank/DDBJ whole genome shotgun (WGS) entry which is preliminary data.</text>
</comment>
<evidence type="ECO:0000256" key="7">
    <source>
        <dbReference type="ARBA" id="ARBA00022723"/>
    </source>
</evidence>
<dbReference type="RefSeq" id="WP_382405856.1">
    <property type="nucleotide sequence ID" value="NZ_JBHSGU010000002.1"/>
</dbReference>
<comment type="cofactor">
    <cofactor evidence="2">
        <name>Mg(2+)</name>
        <dbReference type="ChEBI" id="CHEBI:18420"/>
    </cofactor>
</comment>
<evidence type="ECO:0000259" key="12">
    <source>
        <dbReference type="Pfam" id="PF02878"/>
    </source>
</evidence>
<evidence type="ECO:0000259" key="13">
    <source>
        <dbReference type="Pfam" id="PF02879"/>
    </source>
</evidence>
<dbReference type="PRINTS" id="PR00509">
    <property type="entry name" value="PGMPMM"/>
</dbReference>
<evidence type="ECO:0000256" key="2">
    <source>
        <dbReference type="ARBA" id="ARBA00001946"/>
    </source>
</evidence>
<organism evidence="15 16">
    <name type="scientific">Glaciecola siphonariae</name>
    <dbReference type="NCBI Taxonomy" id="521012"/>
    <lineage>
        <taxon>Bacteria</taxon>
        <taxon>Pseudomonadati</taxon>
        <taxon>Pseudomonadota</taxon>
        <taxon>Gammaproteobacteria</taxon>
        <taxon>Alteromonadales</taxon>
        <taxon>Alteromonadaceae</taxon>
        <taxon>Glaciecola</taxon>
    </lineage>
</organism>
<evidence type="ECO:0000256" key="6">
    <source>
        <dbReference type="ARBA" id="ARBA00022553"/>
    </source>
</evidence>
<gene>
    <name evidence="15" type="ORF">ACFO4O_02970</name>
</gene>
<dbReference type="EMBL" id="JBHSGU010000002">
    <property type="protein sequence ID" value="MFC4699115.1"/>
    <property type="molecule type" value="Genomic_DNA"/>
</dbReference>
<sequence length="483" mass="53405">MKKITCFKAYDIRGELIEQLDESVAYRVGRAFASYLEAKSVVVGSDVRHTAKPLKLALSAGLIDGGTKVLDLGMAGTEEIYFATKHLGVDGGIEVTASHNPINYNGMKLVKAGSVPISGDSGLNAIKEIAETYSEELVESRLGFYGDNVSEQDFLAGHASVQELKLLETKAYERISCVNDYILHLCEYLNVKKLKPLKLVVNAGNGAAGHIIDALELLFSHQGVPVEFIKVHHLADGDFPNGIPNPLLVENRADTSDAVIAHKADMGIAWDGDFDRCFLFDENGDFIEGYYIVGLLAKAFLSKEQGASIIYDPRVFWNTEDIVKKAGGKPIKSKTGHAFIKERMRKEDAVYGGEMSAHHYFRDFAYCDSGMIPWLLVAELLSSSGKPLSSLVKERIALYPSSGEINYKVEDAGKTIKRIIEKFESQAEFIDKTDGIGMEFSNWRFNLRKSNTEPVIRLNVESRGDIALMQEKTELLEAMIKQS</sequence>
<dbReference type="CDD" id="cd03089">
    <property type="entry name" value="PMM_PGM"/>
    <property type="match status" value="1"/>
</dbReference>
<comment type="catalytic activity">
    <reaction evidence="1">
        <text>alpha-D-mannose 1-phosphate = D-mannose 6-phosphate</text>
        <dbReference type="Rhea" id="RHEA:11140"/>
        <dbReference type="ChEBI" id="CHEBI:58409"/>
        <dbReference type="ChEBI" id="CHEBI:58735"/>
        <dbReference type="EC" id="5.4.2.8"/>
    </reaction>
</comment>
<evidence type="ECO:0000259" key="14">
    <source>
        <dbReference type="Pfam" id="PF02880"/>
    </source>
</evidence>
<dbReference type="InterPro" id="IPR005845">
    <property type="entry name" value="A-D-PHexomutase_a/b/a-II"/>
</dbReference>
<evidence type="ECO:0000256" key="4">
    <source>
        <dbReference type="ARBA" id="ARBA00010231"/>
    </source>
</evidence>
<dbReference type="InterPro" id="IPR005841">
    <property type="entry name" value="Alpha-D-phosphohexomutase_SF"/>
</dbReference>
<comment type="pathway">
    <text evidence="3">Nucleotide-sugar biosynthesis; GDP-alpha-D-mannose biosynthesis; alpha-D-mannose 1-phosphate from D-fructose 6-phosphate: step 2/2.</text>
</comment>
<protein>
    <recommendedName>
        <fullName evidence="5">phosphomannomutase</fullName>
        <ecNumber evidence="5">5.4.2.8</ecNumber>
    </recommendedName>
</protein>
<evidence type="ECO:0000256" key="9">
    <source>
        <dbReference type="ARBA" id="ARBA00023235"/>
    </source>
</evidence>
<dbReference type="InterPro" id="IPR005843">
    <property type="entry name" value="A-D-PHexomutase_C"/>
</dbReference>
<dbReference type="PROSITE" id="PS00710">
    <property type="entry name" value="PGM_PMM"/>
    <property type="match status" value="1"/>
</dbReference>
<feature type="domain" description="Alpha-D-phosphohexomutase alpha/beta/alpha" evidence="12">
    <location>
        <begin position="7"/>
        <end position="135"/>
    </location>
</feature>
<dbReference type="InterPro" id="IPR016055">
    <property type="entry name" value="A-D-PHexomutase_a/b/a-I/II/III"/>
</dbReference>
<evidence type="ECO:0000313" key="16">
    <source>
        <dbReference type="Proteomes" id="UP001595897"/>
    </source>
</evidence>
<evidence type="ECO:0000256" key="8">
    <source>
        <dbReference type="ARBA" id="ARBA00022842"/>
    </source>
</evidence>
<dbReference type="PANTHER" id="PTHR43771">
    <property type="entry name" value="PHOSPHOMANNOMUTASE"/>
    <property type="match status" value="1"/>
</dbReference>
<keyword evidence="8 10" id="KW-0460">Magnesium</keyword>
<dbReference type="Pfam" id="PF02879">
    <property type="entry name" value="PGM_PMM_II"/>
    <property type="match status" value="1"/>
</dbReference>
<evidence type="ECO:0000256" key="10">
    <source>
        <dbReference type="RuleBase" id="RU004326"/>
    </source>
</evidence>
<dbReference type="Pfam" id="PF02880">
    <property type="entry name" value="PGM_PMM_III"/>
    <property type="match status" value="1"/>
</dbReference>
<keyword evidence="7 10" id="KW-0479">Metal-binding</keyword>
<evidence type="ECO:0000313" key="15">
    <source>
        <dbReference type="EMBL" id="MFC4699115.1"/>
    </source>
</evidence>
<dbReference type="PANTHER" id="PTHR43771:SF1">
    <property type="entry name" value="PHOSPHOMANNOMUTASE"/>
    <property type="match status" value="1"/>
</dbReference>
<name>A0ABV9LU22_9ALTE</name>
<comment type="similarity">
    <text evidence="4 10">Belongs to the phosphohexose mutase family.</text>
</comment>
<dbReference type="EC" id="5.4.2.8" evidence="5"/>